<evidence type="ECO:0000256" key="6">
    <source>
        <dbReference type="ARBA" id="ARBA00023163"/>
    </source>
</evidence>
<evidence type="ECO:0000259" key="9">
    <source>
        <dbReference type="PROSITE" id="PS50126"/>
    </source>
</evidence>
<comment type="similarity">
    <text evidence="7">Belongs to the NusA family.</text>
</comment>
<dbReference type="NCBIfam" id="TIGR01954">
    <property type="entry name" value="nusA_Cterm_rpt"/>
    <property type="match status" value="1"/>
</dbReference>
<dbReference type="Gene3D" id="3.30.1480.10">
    <property type="entry name" value="NusA, N-terminal domain"/>
    <property type="match status" value="1"/>
</dbReference>
<dbReference type="SMART" id="SM00316">
    <property type="entry name" value="S1"/>
    <property type="match status" value="1"/>
</dbReference>
<dbReference type="InterPro" id="IPR003029">
    <property type="entry name" value="S1_domain"/>
</dbReference>
<dbReference type="InterPro" id="IPR010213">
    <property type="entry name" value="TF_NusA"/>
</dbReference>
<keyword evidence="11" id="KW-1185">Reference proteome</keyword>
<dbReference type="Pfam" id="PF13184">
    <property type="entry name" value="KH_NusA_1st"/>
    <property type="match status" value="1"/>
</dbReference>
<dbReference type="GO" id="GO:0003700">
    <property type="term" value="F:DNA-binding transcription factor activity"/>
    <property type="evidence" value="ECO:0007669"/>
    <property type="project" value="InterPro"/>
</dbReference>
<keyword evidence="5 7" id="KW-0805">Transcription regulation</keyword>
<dbReference type="SMART" id="SM00322">
    <property type="entry name" value="KH"/>
    <property type="match status" value="2"/>
</dbReference>
<dbReference type="InterPro" id="IPR010214">
    <property type="entry name" value="Tscrpt_termin_fac_NusA_C_rpt"/>
</dbReference>
<name>A0A3M0C6Y2_9PROT</name>
<dbReference type="SUPFAM" id="SSF69705">
    <property type="entry name" value="Transcription factor NusA, N-terminal domain"/>
    <property type="match status" value="1"/>
</dbReference>
<dbReference type="InterPro" id="IPR009019">
    <property type="entry name" value="KH_sf_prok-type"/>
</dbReference>
<evidence type="ECO:0000313" key="10">
    <source>
        <dbReference type="EMBL" id="RMB02839.1"/>
    </source>
</evidence>
<dbReference type="InterPro" id="IPR004087">
    <property type="entry name" value="KH_dom"/>
</dbReference>
<dbReference type="InterPro" id="IPR010995">
    <property type="entry name" value="DNA_repair_Rad51/TF_NusA_a-hlx"/>
</dbReference>
<comment type="subunit">
    <text evidence="7">Monomer. Binds directly to the core enzyme of the DNA-dependent RNA polymerase and to nascent RNA.</text>
</comment>
<dbReference type="Pfam" id="PF08529">
    <property type="entry name" value="NusA_N"/>
    <property type="match status" value="1"/>
</dbReference>
<dbReference type="Proteomes" id="UP000271227">
    <property type="component" value="Unassembled WGS sequence"/>
</dbReference>
<dbReference type="Gene3D" id="2.40.50.140">
    <property type="entry name" value="Nucleic acid-binding proteins"/>
    <property type="match status" value="1"/>
</dbReference>
<dbReference type="InterPro" id="IPR015946">
    <property type="entry name" value="KH_dom-like_a/b"/>
</dbReference>
<dbReference type="Gene3D" id="3.30.300.20">
    <property type="match status" value="2"/>
</dbReference>
<feature type="compositionally biased region" description="Acidic residues" evidence="8">
    <location>
        <begin position="514"/>
        <end position="529"/>
    </location>
</feature>
<dbReference type="AlphaFoldDB" id="A0A3M0C6Y2"/>
<evidence type="ECO:0000256" key="1">
    <source>
        <dbReference type="ARBA" id="ARBA00022472"/>
    </source>
</evidence>
<dbReference type="GO" id="GO:0003723">
    <property type="term" value="F:RNA binding"/>
    <property type="evidence" value="ECO:0007669"/>
    <property type="project" value="UniProtKB-UniRule"/>
</dbReference>
<dbReference type="PROSITE" id="PS50126">
    <property type="entry name" value="S1"/>
    <property type="match status" value="1"/>
</dbReference>
<dbReference type="CDD" id="cd04455">
    <property type="entry name" value="S1_NusA"/>
    <property type="match status" value="1"/>
</dbReference>
<dbReference type="RefSeq" id="WP_121939833.1">
    <property type="nucleotide sequence ID" value="NZ_REFR01000014.1"/>
</dbReference>
<keyword evidence="6 7" id="KW-0804">Transcription</keyword>
<organism evidence="10 11">
    <name type="scientific">Eilatimonas milleporae</name>
    <dbReference type="NCBI Taxonomy" id="911205"/>
    <lineage>
        <taxon>Bacteria</taxon>
        <taxon>Pseudomonadati</taxon>
        <taxon>Pseudomonadota</taxon>
        <taxon>Alphaproteobacteria</taxon>
        <taxon>Kordiimonadales</taxon>
        <taxon>Kordiimonadaceae</taxon>
        <taxon>Eilatimonas</taxon>
    </lineage>
</organism>
<dbReference type="SUPFAM" id="SSF47794">
    <property type="entry name" value="Rad51 N-terminal domain-like"/>
    <property type="match status" value="1"/>
</dbReference>
<keyword evidence="2 7" id="KW-0963">Cytoplasm</keyword>
<keyword evidence="3 7" id="KW-0889">Transcription antitermination</keyword>
<evidence type="ECO:0000256" key="5">
    <source>
        <dbReference type="ARBA" id="ARBA00023015"/>
    </source>
</evidence>
<dbReference type="FunFam" id="3.30.300.20:FF:000005">
    <property type="entry name" value="Transcription termination/antitermination protein NusA"/>
    <property type="match status" value="1"/>
</dbReference>
<dbReference type="CDD" id="cd22529">
    <property type="entry name" value="KH-II_NusA_rpt2"/>
    <property type="match status" value="1"/>
</dbReference>
<dbReference type="InterPro" id="IPR036555">
    <property type="entry name" value="NusA_N_sf"/>
</dbReference>
<dbReference type="Gene3D" id="1.10.150.20">
    <property type="entry name" value="5' to 3' exonuclease, C-terminal subdomain"/>
    <property type="match status" value="2"/>
</dbReference>
<dbReference type="PROSITE" id="PS50084">
    <property type="entry name" value="KH_TYPE_1"/>
    <property type="match status" value="1"/>
</dbReference>
<feature type="compositionally biased region" description="Low complexity" evidence="8">
    <location>
        <begin position="530"/>
        <end position="540"/>
    </location>
</feature>
<comment type="subcellular location">
    <subcellularLocation>
        <location evidence="7">Cytoplasm</location>
    </subcellularLocation>
</comment>
<comment type="caution">
    <text evidence="10">The sequence shown here is derived from an EMBL/GenBank/DDBJ whole genome shotgun (WGS) entry which is preliminary data.</text>
</comment>
<feature type="domain" description="S1 motif" evidence="9">
    <location>
        <begin position="141"/>
        <end position="205"/>
    </location>
</feature>
<dbReference type="NCBIfam" id="TIGR01953">
    <property type="entry name" value="NusA"/>
    <property type="match status" value="1"/>
</dbReference>
<dbReference type="InterPro" id="IPR013735">
    <property type="entry name" value="TF_NusA_N"/>
</dbReference>
<dbReference type="GO" id="GO:0000166">
    <property type="term" value="F:nucleotide binding"/>
    <property type="evidence" value="ECO:0007669"/>
    <property type="project" value="InterPro"/>
</dbReference>
<keyword evidence="4 7" id="KW-0694">RNA-binding</keyword>
<comment type="function">
    <text evidence="7">Participates in both transcription termination and antitermination.</text>
</comment>
<evidence type="ECO:0000256" key="3">
    <source>
        <dbReference type="ARBA" id="ARBA00022814"/>
    </source>
</evidence>
<feature type="region of interest" description="Disordered" evidence="8">
    <location>
        <begin position="514"/>
        <end position="551"/>
    </location>
</feature>
<evidence type="ECO:0000256" key="4">
    <source>
        <dbReference type="ARBA" id="ARBA00022884"/>
    </source>
</evidence>
<dbReference type="FunCoup" id="A0A3M0C6Y2">
    <property type="interactions" value="450"/>
</dbReference>
<evidence type="ECO:0000256" key="2">
    <source>
        <dbReference type="ARBA" id="ARBA00022490"/>
    </source>
</evidence>
<dbReference type="FunFam" id="2.40.50.140:FF:000058">
    <property type="entry name" value="Transcription termination/antitermination protein NusA"/>
    <property type="match status" value="1"/>
</dbReference>
<dbReference type="SUPFAM" id="SSF50249">
    <property type="entry name" value="Nucleic acid-binding proteins"/>
    <property type="match status" value="1"/>
</dbReference>
<dbReference type="InterPro" id="IPR025249">
    <property type="entry name" value="TF_NusA_KH_1st"/>
</dbReference>
<dbReference type="Pfam" id="PF26594">
    <property type="entry name" value="KH_NusA_2nd"/>
    <property type="match status" value="1"/>
</dbReference>
<dbReference type="GO" id="GO:0005829">
    <property type="term" value="C:cytosol"/>
    <property type="evidence" value="ECO:0007669"/>
    <property type="project" value="TreeGrafter"/>
</dbReference>
<dbReference type="PANTHER" id="PTHR22648">
    <property type="entry name" value="TRANSCRIPTION TERMINATION FACTOR NUSA"/>
    <property type="match status" value="1"/>
</dbReference>
<reference evidence="10 11" key="1">
    <citation type="submission" date="2018-10" db="EMBL/GenBank/DDBJ databases">
        <title>Genomic Encyclopedia of Archaeal and Bacterial Type Strains, Phase II (KMG-II): from individual species to whole genera.</title>
        <authorList>
            <person name="Goeker M."/>
        </authorList>
    </citation>
    <scope>NUCLEOTIDE SEQUENCE [LARGE SCALE GENOMIC DNA]</scope>
    <source>
        <strain evidence="10 11">DSM 25217</strain>
    </source>
</reference>
<dbReference type="InParanoid" id="A0A3M0C6Y2"/>
<dbReference type="GO" id="GO:0006353">
    <property type="term" value="P:DNA-templated transcription termination"/>
    <property type="evidence" value="ECO:0007669"/>
    <property type="project" value="UniProtKB-UniRule"/>
</dbReference>
<proteinExistence type="inferred from homology"/>
<dbReference type="InterPro" id="IPR012340">
    <property type="entry name" value="NA-bd_OB-fold"/>
</dbReference>
<dbReference type="InterPro" id="IPR058582">
    <property type="entry name" value="KH_NusA_2nd"/>
</dbReference>
<evidence type="ECO:0000256" key="7">
    <source>
        <dbReference type="HAMAP-Rule" id="MF_00945"/>
    </source>
</evidence>
<dbReference type="EMBL" id="REFR01000014">
    <property type="protein sequence ID" value="RMB02839.1"/>
    <property type="molecule type" value="Genomic_DNA"/>
</dbReference>
<accession>A0A3M0C6Y2</accession>
<dbReference type="GO" id="GO:0031564">
    <property type="term" value="P:transcription antitermination"/>
    <property type="evidence" value="ECO:0007669"/>
    <property type="project" value="UniProtKB-UniRule"/>
</dbReference>
<dbReference type="SUPFAM" id="SSF54814">
    <property type="entry name" value="Prokaryotic type KH domain (KH-domain type II)"/>
    <property type="match status" value="2"/>
</dbReference>
<dbReference type="HAMAP" id="MF_00945_B">
    <property type="entry name" value="NusA_B"/>
    <property type="match status" value="1"/>
</dbReference>
<evidence type="ECO:0000313" key="11">
    <source>
        <dbReference type="Proteomes" id="UP000271227"/>
    </source>
</evidence>
<dbReference type="InterPro" id="IPR030842">
    <property type="entry name" value="TF_NusA_bacterial"/>
</dbReference>
<dbReference type="CDD" id="cd02134">
    <property type="entry name" value="KH-II_NusA_rpt1"/>
    <property type="match status" value="1"/>
</dbReference>
<evidence type="ECO:0000256" key="8">
    <source>
        <dbReference type="SAM" id="MobiDB-lite"/>
    </source>
</evidence>
<sequence>MAAVSANRLELLQIAELVAREKAIDKDIVLEAMEDAIQKAARSRYGAENEIRAQIDRTTGDIRLFRVLHVVEDVEDPATEISLADARHDKPDAVIDDYLAAPLPPMDFGRIAAQTAKQVIVQKVRDAERERQYEEYKDRLGEVVTGLVKRVEYGNVIVDLGRAESIMRRDQVIPREHIRQNERIRGYIYDVRRENRGPQIFMSRTKPEYMAALFAQEVPEIYDGIIEIRAVARDPGSRAKIAVISNDPSIDPVGACVGMRGSRVQAVVNELQGEKIDIIPWSPDVAGFIVNALQPAEVTKVVLDEERSRVEVVVPDDQLSLAIGRRGQNVRLASQLTGWTIDIMTEAEESERRQEEFMAQSRRFMEALDVDDTLAHLLVAEGFSEVEEVAYVEPDELLTVEGFDEDLVAELQRRAGDYLEAEARAADDKRRDLGVADELADIEGLTPQMLVSLGEAEVKTLEDFAGLAADELTSSDDGILKRYGLAESDASDMIMSVRVALGWIAPEDIYSAADGEDGEAAQDDADESDASGAAASADAGPVSVEEQAPGA</sequence>
<dbReference type="OrthoDB" id="9807233at2"/>
<keyword evidence="1 7" id="KW-0806">Transcription termination</keyword>
<dbReference type="PANTHER" id="PTHR22648:SF0">
    <property type="entry name" value="TRANSCRIPTION TERMINATION_ANTITERMINATION PROTEIN NUSA"/>
    <property type="match status" value="1"/>
</dbReference>
<dbReference type="FunFam" id="3.30.300.20:FF:000002">
    <property type="entry name" value="Transcription termination/antitermination protein NusA"/>
    <property type="match status" value="1"/>
</dbReference>
<protein>
    <recommendedName>
        <fullName evidence="7">Transcription termination/antitermination protein NusA</fullName>
    </recommendedName>
</protein>
<gene>
    <name evidence="7" type="primary">nusA</name>
    <name evidence="10" type="ORF">BXY39_3191</name>
</gene>